<sequence length="243" mass="26803">MLHIKSYRGGHGAYAPAANIFLSSDDSVSAGDPTMVWTVDREKCSREEEDNERDSCFTSTRPSESIARGEYSTEGQVDLCRARACELSNTSGGERGNPLSTFTFVPEEEEAEEEEKEGGEGFGDADGGGRRCTTVGGKREGGLEGGEPERWEATVDDAAAAEYDDDDDDDDEERKGPRTLFHGCPPKIRSCTRRRYADRFFSSSMKNLLSKEFPDQGEYIGTARDLSFLALKNSDRSTRNEEA</sequence>
<feature type="compositionally biased region" description="Basic and acidic residues" evidence="1">
    <location>
        <begin position="137"/>
        <end position="153"/>
    </location>
</feature>
<evidence type="ECO:0000313" key="3">
    <source>
        <dbReference type="Proteomes" id="UP000600918"/>
    </source>
</evidence>
<feature type="region of interest" description="Disordered" evidence="1">
    <location>
        <begin position="88"/>
        <end position="181"/>
    </location>
</feature>
<name>A0A834MW75_VESPE</name>
<gene>
    <name evidence="2" type="ORF">H0235_018277</name>
</gene>
<dbReference type="EMBL" id="JACSDY010000025">
    <property type="protein sequence ID" value="KAF7387555.1"/>
    <property type="molecule type" value="Genomic_DNA"/>
</dbReference>
<protein>
    <submittedName>
        <fullName evidence="2">Uncharacterized protein</fullName>
    </submittedName>
</protein>
<feature type="compositionally biased region" description="Polar residues" evidence="1">
    <location>
        <begin position="88"/>
        <end position="103"/>
    </location>
</feature>
<evidence type="ECO:0000313" key="2">
    <source>
        <dbReference type="EMBL" id="KAF7387555.1"/>
    </source>
</evidence>
<keyword evidence="3" id="KW-1185">Reference proteome</keyword>
<feature type="compositionally biased region" description="Acidic residues" evidence="1">
    <location>
        <begin position="106"/>
        <end position="117"/>
    </location>
</feature>
<comment type="caution">
    <text evidence="2">The sequence shown here is derived from an EMBL/GenBank/DDBJ whole genome shotgun (WGS) entry which is preliminary data.</text>
</comment>
<organism evidence="2 3">
    <name type="scientific">Vespula pensylvanica</name>
    <name type="common">Western yellow jacket</name>
    <name type="synonym">Wasp</name>
    <dbReference type="NCBI Taxonomy" id="30213"/>
    <lineage>
        <taxon>Eukaryota</taxon>
        <taxon>Metazoa</taxon>
        <taxon>Ecdysozoa</taxon>
        <taxon>Arthropoda</taxon>
        <taxon>Hexapoda</taxon>
        <taxon>Insecta</taxon>
        <taxon>Pterygota</taxon>
        <taxon>Neoptera</taxon>
        <taxon>Endopterygota</taxon>
        <taxon>Hymenoptera</taxon>
        <taxon>Apocrita</taxon>
        <taxon>Aculeata</taxon>
        <taxon>Vespoidea</taxon>
        <taxon>Vespidae</taxon>
        <taxon>Vespinae</taxon>
        <taxon>Vespula</taxon>
    </lineage>
</organism>
<dbReference type="Proteomes" id="UP000600918">
    <property type="component" value="Unassembled WGS sequence"/>
</dbReference>
<feature type="region of interest" description="Disordered" evidence="1">
    <location>
        <begin position="42"/>
        <end position="73"/>
    </location>
</feature>
<reference evidence="2" key="1">
    <citation type="journal article" date="2020" name="G3 (Bethesda)">
        <title>High-Quality Assemblies for Three Invasive Social Wasps from the &lt;i&gt;Vespula&lt;/i&gt; Genus.</title>
        <authorList>
            <person name="Harrop T.W.R."/>
            <person name="Guhlin J."/>
            <person name="McLaughlin G.M."/>
            <person name="Permina E."/>
            <person name="Stockwell P."/>
            <person name="Gilligan J."/>
            <person name="Le Lec M.F."/>
            <person name="Gruber M.A.M."/>
            <person name="Quinn O."/>
            <person name="Lovegrove M."/>
            <person name="Duncan E.J."/>
            <person name="Remnant E.J."/>
            <person name="Van Eeckhoven J."/>
            <person name="Graham B."/>
            <person name="Knapp R.A."/>
            <person name="Langford K.W."/>
            <person name="Kronenberg Z."/>
            <person name="Press M.O."/>
            <person name="Eacker S.M."/>
            <person name="Wilson-Rankin E.E."/>
            <person name="Purcell J."/>
            <person name="Lester P.J."/>
            <person name="Dearden P.K."/>
        </authorList>
    </citation>
    <scope>NUCLEOTIDE SEQUENCE</scope>
    <source>
        <strain evidence="2">Volc-1</strain>
    </source>
</reference>
<feature type="compositionally biased region" description="Acidic residues" evidence="1">
    <location>
        <begin position="162"/>
        <end position="172"/>
    </location>
</feature>
<evidence type="ECO:0000256" key="1">
    <source>
        <dbReference type="SAM" id="MobiDB-lite"/>
    </source>
</evidence>
<dbReference type="AlphaFoldDB" id="A0A834MW75"/>
<proteinExistence type="predicted"/>
<accession>A0A834MW75</accession>